<sequence length="355" mass="39843">MWKKTAALIACLFLVMKHVPSAEEGIVNEEEFKTLCEFVGLAERINVSLEGMRGNPGVDATSLQQKVKSILFGAGISDVSQMEWGFHRELDCGRDSEDRPFLGGETLVKDLVCLCEVTGLQRPGKDLCYAGNSKWYDSAVWRGSASHESTWDDSRNKCKMRHTEGLPTQTEFQEKRKRFETGIKGCQSSSGREYYTYGGDKTKTLSVCDGQESQTNGICVMYPKLPNQGSAGGIKWLTNLEDLVKTVEKMNKDETASRRTEPSTDAEPNMEKGPKPNTKRSTGENSPAERSDESRENDETQNTQATTTSETQTGLITARPPEEQKSSVKMILQSIWMFFFLLFVLIDPSFNYFYF</sequence>
<feature type="region of interest" description="Disordered" evidence="9">
    <location>
        <begin position="248"/>
        <end position="324"/>
    </location>
</feature>
<evidence type="ECO:0000256" key="2">
    <source>
        <dbReference type="ARBA" id="ARBA00004609"/>
    </source>
</evidence>
<evidence type="ECO:0000259" key="12">
    <source>
        <dbReference type="Pfam" id="PF13206"/>
    </source>
</evidence>
<evidence type="ECO:0000256" key="7">
    <source>
        <dbReference type="ARBA" id="ARBA00023180"/>
    </source>
</evidence>
<keyword evidence="10" id="KW-0812">Transmembrane</keyword>
<dbReference type="EMBL" id="KY404485">
    <property type="protein sequence ID" value="ARB50736.1"/>
    <property type="molecule type" value="Genomic_DNA"/>
</dbReference>
<protein>
    <submittedName>
        <fullName evidence="13">Variant surface glycoprotein</fullName>
    </submittedName>
</protein>
<feature type="compositionally biased region" description="Basic and acidic residues" evidence="9">
    <location>
        <begin position="248"/>
        <end position="262"/>
    </location>
</feature>
<evidence type="ECO:0000256" key="10">
    <source>
        <dbReference type="SAM" id="Phobius"/>
    </source>
</evidence>
<evidence type="ECO:0000256" key="9">
    <source>
        <dbReference type="SAM" id="MobiDB-lite"/>
    </source>
</evidence>
<comment type="function">
    <text evidence="1">VSG forms a coat on the surface of the parasite. The trypanosome evades the immune response of the host by expressing a series of antigenically distinct VSGs from an estimated 1000 VSG genes.</text>
</comment>
<proteinExistence type="predicted"/>
<evidence type="ECO:0000256" key="5">
    <source>
        <dbReference type="ARBA" id="ARBA00022729"/>
    </source>
</evidence>
<feature type="transmembrane region" description="Helical" evidence="10">
    <location>
        <begin position="335"/>
        <end position="354"/>
    </location>
</feature>
<dbReference type="VEuPathDB" id="TriTrypDB:Tb1125.3.1470"/>
<dbReference type="AlphaFoldDB" id="A0A1V0FZC4"/>
<dbReference type="VEuPathDB" id="TriTrypDB:Tbg972.3.1220"/>
<evidence type="ECO:0000313" key="13">
    <source>
        <dbReference type="EMBL" id="ARB50736.1"/>
    </source>
</evidence>
<feature type="signal peptide" evidence="11">
    <location>
        <begin position="1"/>
        <end position="22"/>
    </location>
</feature>
<comment type="subcellular location">
    <subcellularLocation>
        <location evidence="2">Cell membrane</location>
        <topology evidence="2">Lipid-anchor</topology>
        <topology evidence="2">GPI-anchor</topology>
    </subcellularLocation>
</comment>
<keyword evidence="3" id="KW-1003">Cell membrane</keyword>
<evidence type="ECO:0000256" key="8">
    <source>
        <dbReference type="ARBA" id="ARBA00023288"/>
    </source>
</evidence>
<dbReference type="VEuPathDB" id="TriTrypDB:Tb927.9.7430"/>
<evidence type="ECO:0000256" key="4">
    <source>
        <dbReference type="ARBA" id="ARBA00022622"/>
    </source>
</evidence>
<evidence type="ECO:0000256" key="1">
    <source>
        <dbReference type="ARBA" id="ARBA00002523"/>
    </source>
</evidence>
<evidence type="ECO:0000256" key="11">
    <source>
        <dbReference type="SAM" id="SignalP"/>
    </source>
</evidence>
<dbReference type="InterPro" id="IPR025932">
    <property type="entry name" value="Trypano_VSG_B_N_dom"/>
</dbReference>
<dbReference type="Pfam" id="PF13206">
    <property type="entry name" value="VSG_B"/>
    <property type="match status" value="1"/>
</dbReference>
<name>A0A1V0FZC4_9TRYP</name>
<keyword evidence="8" id="KW-0449">Lipoprotein</keyword>
<dbReference type="GO" id="GO:0005886">
    <property type="term" value="C:plasma membrane"/>
    <property type="evidence" value="ECO:0007669"/>
    <property type="project" value="UniProtKB-SubCell"/>
</dbReference>
<dbReference type="VEuPathDB" id="TriTrypDB:Tb427_090042300"/>
<reference evidence="13" key="1">
    <citation type="submission" date="2016-12" db="EMBL/GenBank/DDBJ databases">
        <title>Extending the VSGnome of Trypanosoma brucei strain TREU927.</title>
        <authorList>
            <person name="Cross G.A."/>
        </authorList>
    </citation>
    <scope>NUCLEOTIDE SEQUENCE</scope>
    <source>
        <strain evidence="13">Tb927.99.708</strain>
    </source>
</reference>
<keyword evidence="6 10" id="KW-0472">Membrane</keyword>
<evidence type="ECO:0000256" key="6">
    <source>
        <dbReference type="ARBA" id="ARBA00023136"/>
    </source>
</evidence>
<feature type="domain" description="Trypanosome variant surface glycoprotein B-type N-terminal" evidence="12">
    <location>
        <begin position="60"/>
        <end position="259"/>
    </location>
</feature>
<evidence type="ECO:0000256" key="3">
    <source>
        <dbReference type="ARBA" id="ARBA00022475"/>
    </source>
</evidence>
<feature type="chain" id="PRO_5012052846" evidence="11">
    <location>
        <begin position="23"/>
        <end position="355"/>
    </location>
</feature>
<feature type="compositionally biased region" description="Basic and acidic residues" evidence="9">
    <location>
        <begin position="287"/>
        <end position="298"/>
    </location>
</feature>
<keyword evidence="10" id="KW-1133">Transmembrane helix</keyword>
<keyword evidence="4" id="KW-0336">GPI-anchor</keyword>
<keyword evidence="5 11" id="KW-0732">Signal</keyword>
<organism evidence="13">
    <name type="scientific">Trypanosoma brucei</name>
    <dbReference type="NCBI Taxonomy" id="5691"/>
    <lineage>
        <taxon>Eukaryota</taxon>
        <taxon>Discoba</taxon>
        <taxon>Euglenozoa</taxon>
        <taxon>Kinetoplastea</taxon>
        <taxon>Metakinetoplastina</taxon>
        <taxon>Trypanosomatida</taxon>
        <taxon>Trypanosomatidae</taxon>
        <taxon>Trypanosoma</taxon>
    </lineage>
</organism>
<keyword evidence="7" id="KW-0325">Glycoprotein</keyword>
<accession>A0A1V0FZC4</accession>
<dbReference type="GO" id="GO:0098552">
    <property type="term" value="C:side of membrane"/>
    <property type="evidence" value="ECO:0007669"/>
    <property type="project" value="UniProtKB-KW"/>
</dbReference>
<feature type="compositionally biased region" description="Low complexity" evidence="9">
    <location>
        <begin position="300"/>
        <end position="313"/>
    </location>
</feature>